<gene>
    <name evidence="2" type="ORF">ACHKAR_02740</name>
</gene>
<dbReference type="Pfam" id="PF10056">
    <property type="entry name" value="DUF2293"/>
    <property type="match status" value="1"/>
</dbReference>
<accession>A0ABW7N4M1</accession>
<proteinExistence type="predicted"/>
<dbReference type="Proteomes" id="UP001610063">
    <property type="component" value="Unassembled WGS sequence"/>
</dbReference>
<evidence type="ECO:0000313" key="2">
    <source>
        <dbReference type="EMBL" id="MFH6982335.1"/>
    </source>
</evidence>
<dbReference type="EMBL" id="JBIPKE010000011">
    <property type="protein sequence ID" value="MFH6982335.1"/>
    <property type="molecule type" value="Genomic_DNA"/>
</dbReference>
<evidence type="ECO:0000313" key="3">
    <source>
        <dbReference type="Proteomes" id="UP001610063"/>
    </source>
</evidence>
<comment type="caution">
    <text evidence="2">The sequence shown here is derived from an EMBL/GenBank/DDBJ whole genome shotgun (WGS) entry which is preliminary data.</text>
</comment>
<dbReference type="RefSeq" id="WP_395416074.1">
    <property type="nucleotide sequence ID" value="NZ_JBIPKE010000011.1"/>
</dbReference>
<dbReference type="PANTHER" id="PTHR38113">
    <property type="match status" value="1"/>
</dbReference>
<organism evidence="2 3">
    <name type="scientific">Marinoscillum luteum</name>
    <dbReference type="NCBI Taxonomy" id="861051"/>
    <lineage>
        <taxon>Bacteria</taxon>
        <taxon>Pseudomonadati</taxon>
        <taxon>Bacteroidota</taxon>
        <taxon>Cytophagia</taxon>
        <taxon>Cytophagales</taxon>
        <taxon>Reichenbachiellaceae</taxon>
        <taxon>Marinoscillum</taxon>
    </lineage>
</organism>
<name>A0ABW7N4M1_9BACT</name>
<sequence>MHQIRLMRPGSDGQIINEYGLAEKPPHDWGFLPAGDAAVTRKVTALGDCWRIQIKKGRRLQSLGIWAPKDHITRAKQEVKGMRSTPDYAKKRASAAKSRDQKQAAYTAEFEQAVINFLNFHQVYKAFETQMAKLITAHAIPIGSGTVARTQMIPLSERASRAVTAWMRHQTTEYDRMKIARVKGERRAVRRKLAERSSGLLKAYRKGEPIAPECPLQKALKRTN</sequence>
<protein>
    <submittedName>
        <fullName evidence="2">DUF2293 domain-containing protein</fullName>
    </submittedName>
</protein>
<feature type="domain" description="DUF2293" evidence="1">
    <location>
        <begin position="121"/>
        <end position="205"/>
    </location>
</feature>
<reference evidence="2 3" key="1">
    <citation type="journal article" date="2013" name="Int. J. Syst. Evol. Microbiol.">
        <title>Marinoscillum luteum sp. nov., isolated from marine sediment.</title>
        <authorList>
            <person name="Cha I.T."/>
            <person name="Park S.J."/>
            <person name="Kim S.J."/>
            <person name="Kim J.G."/>
            <person name="Jung M.Y."/>
            <person name="Shin K.S."/>
            <person name="Kwon K.K."/>
            <person name="Yang S.H."/>
            <person name="Seo Y.S."/>
            <person name="Rhee S.K."/>
        </authorList>
    </citation>
    <scope>NUCLEOTIDE SEQUENCE [LARGE SCALE GENOMIC DNA]</scope>
    <source>
        <strain evidence="2 3">KCTC 23939</strain>
    </source>
</reference>
<evidence type="ECO:0000259" key="1">
    <source>
        <dbReference type="Pfam" id="PF10056"/>
    </source>
</evidence>
<dbReference type="InterPro" id="IPR018744">
    <property type="entry name" value="DUF2293"/>
</dbReference>
<dbReference type="PANTHER" id="PTHR38113:SF2">
    <property type="entry name" value="DUF2293 DOMAIN-CONTAINING PROTEIN"/>
    <property type="match status" value="1"/>
</dbReference>
<keyword evidence="3" id="KW-1185">Reference proteome</keyword>